<keyword evidence="2" id="KW-0963">Cytoplasm</keyword>
<evidence type="ECO:0000313" key="18">
    <source>
        <dbReference type="EMBL" id="PIS09551.1"/>
    </source>
</evidence>
<name>A0A2H0WA59_9BACT</name>
<keyword evidence="6" id="KW-0227">DNA damage</keyword>
<dbReference type="EMBL" id="PEZT01000004">
    <property type="protein sequence ID" value="PIS09551.1"/>
    <property type="molecule type" value="Genomic_DNA"/>
</dbReference>
<comment type="caution">
    <text evidence="18">The sequence shown here is derived from an EMBL/GenBank/DDBJ whole genome shotgun (WGS) entry which is preliminary data.</text>
</comment>
<dbReference type="NCBIfam" id="TIGR00630">
    <property type="entry name" value="uvra"/>
    <property type="match status" value="1"/>
</dbReference>
<dbReference type="Gene3D" id="3.30.1490.20">
    <property type="entry name" value="ATP-grasp fold, A domain"/>
    <property type="match status" value="1"/>
</dbReference>
<comment type="subcellular location">
    <subcellularLocation>
        <location evidence="1">Cytoplasm</location>
    </subcellularLocation>
</comment>
<evidence type="ECO:0000256" key="16">
    <source>
        <dbReference type="ARBA" id="ARBA00042156"/>
    </source>
</evidence>
<evidence type="ECO:0000256" key="10">
    <source>
        <dbReference type="ARBA" id="ARBA00022840"/>
    </source>
</evidence>
<dbReference type="GO" id="GO:0008270">
    <property type="term" value="F:zinc ion binding"/>
    <property type="evidence" value="ECO:0007669"/>
    <property type="project" value="UniProtKB-KW"/>
</dbReference>
<dbReference type="PANTHER" id="PTHR43152:SF3">
    <property type="entry name" value="UVRABC SYSTEM PROTEIN A"/>
    <property type="match status" value="1"/>
</dbReference>
<dbReference type="Pfam" id="PF17760">
    <property type="entry name" value="UvrA_inter"/>
    <property type="match status" value="1"/>
</dbReference>
<protein>
    <recommendedName>
        <fullName evidence="15">UvrABC system protein A</fullName>
    </recommendedName>
    <alternativeName>
        <fullName evidence="16">Excinuclease ABC subunit A</fullName>
    </alternativeName>
</protein>
<evidence type="ECO:0000256" key="2">
    <source>
        <dbReference type="ARBA" id="ARBA00022490"/>
    </source>
</evidence>
<evidence type="ECO:0000256" key="3">
    <source>
        <dbReference type="ARBA" id="ARBA00022723"/>
    </source>
</evidence>
<dbReference type="InterPro" id="IPR027417">
    <property type="entry name" value="P-loop_NTPase"/>
</dbReference>
<evidence type="ECO:0000256" key="7">
    <source>
        <dbReference type="ARBA" id="ARBA00022769"/>
    </source>
</evidence>
<keyword evidence="7" id="KW-0228">DNA excision</keyword>
<dbReference type="SUPFAM" id="SSF52540">
    <property type="entry name" value="P-loop containing nucleoside triphosphate hydrolases"/>
    <property type="match status" value="2"/>
</dbReference>
<dbReference type="PROSITE" id="PS00211">
    <property type="entry name" value="ABC_TRANSPORTER_1"/>
    <property type="match status" value="1"/>
</dbReference>
<keyword evidence="9" id="KW-0862">Zinc</keyword>
<evidence type="ECO:0000256" key="11">
    <source>
        <dbReference type="ARBA" id="ARBA00022881"/>
    </source>
</evidence>
<keyword evidence="13" id="KW-0234">DNA repair</keyword>
<keyword evidence="4" id="KW-0677">Repeat</keyword>
<dbReference type="Gene3D" id="3.40.50.300">
    <property type="entry name" value="P-loop containing nucleotide triphosphate hydrolases"/>
    <property type="match status" value="3"/>
</dbReference>
<evidence type="ECO:0000256" key="15">
    <source>
        <dbReference type="ARBA" id="ARBA00039316"/>
    </source>
</evidence>
<keyword evidence="5" id="KW-0547">Nucleotide-binding</keyword>
<proteinExistence type="inferred from homology"/>
<evidence type="ECO:0000256" key="9">
    <source>
        <dbReference type="ARBA" id="ARBA00022833"/>
    </source>
</evidence>
<organism evidence="18 19">
    <name type="scientific">Candidatus Beckwithbacteria bacterium CG10_big_fil_rev_8_21_14_0_10_34_10</name>
    <dbReference type="NCBI Taxonomy" id="1974495"/>
    <lineage>
        <taxon>Bacteria</taxon>
        <taxon>Candidatus Beckwithiibacteriota</taxon>
    </lineage>
</organism>
<evidence type="ECO:0000256" key="14">
    <source>
        <dbReference type="ARBA" id="ARBA00038000"/>
    </source>
</evidence>
<dbReference type="AlphaFoldDB" id="A0A2H0WA59"/>
<reference evidence="19" key="1">
    <citation type="submission" date="2017-09" db="EMBL/GenBank/DDBJ databases">
        <title>Depth-based differentiation of microbial function through sediment-hosted aquifers and enrichment of novel symbionts in the deep terrestrial subsurface.</title>
        <authorList>
            <person name="Probst A.J."/>
            <person name="Ladd B."/>
            <person name="Jarett J.K."/>
            <person name="Geller-Mcgrath D.E."/>
            <person name="Sieber C.M.K."/>
            <person name="Emerson J.B."/>
            <person name="Anantharaman K."/>
            <person name="Thomas B.C."/>
            <person name="Malmstrom R."/>
            <person name="Stieglmeier M."/>
            <person name="Klingl A."/>
            <person name="Woyke T."/>
            <person name="Ryan C.M."/>
            <person name="Banfield J.F."/>
        </authorList>
    </citation>
    <scope>NUCLEOTIDE SEQUENCE [LARGE SCALE GENOMIC DNA]</scope>
</reference>
<dbReference type="GO" id="GO:0009380">
    <property type="term" value="C:excinuclease repair complex"/>
    <property type="evidence" value="ECO:0007669"/>
    <property type="project" value="InterPro"/>
</dbReference>
<evidence type="ECO:0000256" key="4">
    <source>
        <dbReference type="ARBA" id="ARBA00022737"/>
    </source>
</evidence>
<keyword evidence="8" id="KW-0863">Zinc-finger</keyword>
<evidence type="ECO:0000256" key="1">
    <source>
        <dbReference type="ARBA" id="ARBA00004496"/>
    </source>
</evidence>
<evidence type="ECO:0000256" key="8">
    <source>
        <dbReference type="ARBA" id="ARBA00022771"/>
    </source>
</evidence>
<keyword evidence="11" id="KW-0267">Excision nuclease</keyword>
<dbReference type="Pfam" id="PF00005">
    <property type="entry name" value="ABC_tran"/>
    <property type="match status" value="1"/>
</dbReference>
<dbReference type="InterPro" id="IPR003439">
    <property type="entry name" value="ABC_transporter-like_ATP-bd"/>
</dbReference>
<keyword evidence="12" id="KW-0238">DNA-binding</keyword>
<evidence type="ECO:0000256" key="5">
    <source>
        <dbReference type="ARBA" id="ARBA00022741"/>
    </source>
</evidence>
<dbReference type="GO" id="GO:0005524">
    <property type="term" value="F:ATP binding"/>
    <property type="evidence" value="ECO:0007669"/>
    <property type="project" value="UniProtKB-KW"/>
</dbReference>
<dbReference type="Proteomes" id="UP000230093">
    <property type="component" value="Unassembled WGS sequence"/>
</dbReference>
<dbReference type="InterPro" id="IPR017871">
    <property type="entry name" value="ABC_transporter-like_CS"/>
</dbReference>
<keyword evidence="10" id="KW-0067">ATP-binding</keyword>
<dbReference type="GO" id="GO:0003677">
    <property type="term" value="F:DNA binding"/>
    <property type="evidence" value="ECO:0007669"/>
    <property type="project" value="UniProtKB-KW"/>
</dbReference>
<evidence type="ECO:0000313" key="19">
    <source>
        <dbReference type="Proteomes" id="UP000230093"/>
    </source>
</evidence>
<evidence type="ECO:0000256" key="13">
    <source>
        <dbReference type="ARBA" id="ARBA00023204"/>
    </source>
</evidence>
<comment type="similarity">
    <text evidence="14">Belongs to the ABC transporter superfamily. UvrA family.</text>
</comment>
<evidence type="ECO:0000256" key="6">
    <source>
        <dbReference type="ARBA" id="ARBA00022763"/>
    </source>
</evidence>
<dbReference type="Gene3D" id="1.10.8.280">
    <property type="entry name" value="ABC transporter ATPase domain-like"/>
    <property type="match status" value="1"/>
</dbReference>
<gene>
    <name evidence="18" type="primary">uvrA</name>
    <name evidence="18" type="ORF">COT75_01025</name>
</gene>
<keyword evidence="3" id="KW-0479">Metal-binding</keyword>
<dbReference type="GO" id="GO:0016887">
    <property type="term" value="F:ATP hydrolysis activity"/>
    <property type="evidence" value="ECO:0007669"/>
    <property type="project" value="InterPro"/>
</dbReference>
<sequence length="885" mass="99925">MDKITIKGARENNLKNINLEIPKGKLVCFTGVSGSGKSTLAFDTLYAEGQRRYVESLSSYARQFLRVSNRPDVDLIEGLSPSIAIDQKNISSNPRSTVGTITEIYDYLRLLYARIGHPHCSSCGQEISQQSIQEIVNRMEKTIKDKVLEKGVLKIYILSPVVRQKKGTFEKLFDSLNKKGYELLRVDNFLIDLSKDIELLKNNKHNIEVVTQRLIITKKDLKNFKTIKSTLFEASRQALELSDGFLILSQVQDKGFSFSSKPESWEDKLFSENYACMNCNLSIPPVQPSSFSFNSPIGACEDCKGLGVKFRIDRLKYPEWRARKLERRYYRTSSDFIRQEIEKLMIKKTCLTCEGARLKKEALGVTIDKKNIFVITKLPLDKLEGWFKTLESKLKSLKEKKISNPIVKEIGTRLKFLLAVGLDYLDLARPAGSLSTGEGQRIRLASQIGTGLTGVLYILDEPTVGLHPRDNQRLIKTLERLRDIGNSPIIIEHDPEIINKADWIIDFGPEAGKKGGQIVFEGTLEEIKKSKTLTGQYLGGKKKIPVTTERQPLFNSFLRLEGCKQYNLKNINLEIPLEKIVCLTGVSGSGKSTLLEETLYRALQKYFNPDYSKKPGKYEKMLGAEHLSRVLLVDQSSIGRTSRSNPATYISVFTEIRELFATTKEAKIKGFNKSFFSFNTKGGRCEACQGQGKNKIEMQFLEDLWVECEVCQGKRFIDEVLEITWNDKSIDEILHLTVEEGLDFFKSIPKIREKLEKMKLIGLDYLSLGQPSGTLSGGESQRLKLARELVKTSQGNTIYLLDEPTVGLHFHDLKKLILVLRKLTCNGNSVVVIEHNLDLIKNADWIIDVGPEGGEKGGQIVVQGTAQDIAKAKNSYTGMFLKKYL</sequence>
<dbReference type="InterPro" id="IPR041102">
    <property type="entry name" value="UvrA_inter"/>
</dbReference>
<accession>A0A2H0WA59</accession>
<evidence type="ECO:0000259" key="17">
    <source>
        <dbReference type="PROSITE" id="PS50893"/>
    </source>
</evidence>
<feature type="domain" description="ABC transporter" evidence="17">
    <location>
        <begin position="548"/>
        <end position="882"/>
    </location>
</feature>
<dbReference type="PROSITE" id="PS50893">
    <property type="entry name" value="ABC_TRANSPORTER_2"/>
    <property type="match status" value="1"/>
</dbReference>
<evidence type="ECO:0000256" key="12">
    <source>
        <dbReference type="ARBA" id="ARBA00023125"/>
    </source>
</evidence>
<dbReference type="Gene3D" id="1.20.1580.10">
    <property type="entry name" value="ABC transporter ATPase like domain"/>
    <property type="match status" value="3"/>
</dbReference>
<dbReference type="InterPro" id="IPR004602">
    <property type="entry name" value="UvrA"/>
</dbReference>
<dbReference type="GO" id="GO:0005737">
    <property type="term" value="C:cytoplasm"/>
    <property type="evidence" value="ECO:0007669"/>
    <property type="project" value="UniProtKB-SubCell"/>
</dbReference>
<dbReference type="GO" id="GO:0006289">
    <property type="term" value="P:nucleotide-excision repair"/>
    <property type="evidence" value="ECO:0007669"/>
    <property type="project" value="InterPro"/>
</dbReference>
<dbReference type="PANTHER" id="PTHR43152">
    <property type="entry name" value="UVRABC SYSTEM PROTEIN A"/>
    <property type="match status" value="1"/>
</dbReference>
<dbReference type="GO" id="GO:0004518">
    <property type="term" value="F:nuclease activity"/>
    <property type="evidence" value="ECO:0007669"/>
    <property type="project" value="UniProtKB-KW"/>
</dbReference>
<dbReference type="InterPro" id="IPR013815">
    <property type="entry name" value="ATP_grasp_subdomain_1"/>
</dbReference>